<dbReference type="InterPro" id="IPR036038">
    <property type="entry name" value="Aminotransferase-like"/>
</dbReference>
<dbReference type="PANTHER" id="PTHR42743">
    <property type="entry name" value="AMINO-ACID AMINOTRANSFERASE"/>
    <property type="match status" value="1"/>
</dbReference>
<evidence type="ECO:0008006" key="4">
    <source>
        <dbReference type="Google" id="ProtNLM"/>
    </source>
</evidence>
<dbReference type="Pfam" id="PF01063">
    <property type="entry name" value="Aminotran_4"/>
    <property type="match status" value="1"/>
</dbReference>
<dbReference type="Gene3D" id="3.20.10.10">
    <property type="entry name" value="D-amino Acid Aminotransferase, subunit A, domain 2"/>
    <property type="match status" value="1"/>
</dbReference>
<dbReference type="GO" id="GO:0046394">
    <property type="term" value="P:carboxylic acid biosynthetic process"/>
    <property type="evidence" value="ECO:0007669"/>
    <property type="project" value="UniProtKB-ARBA"/>
</dbReference>
<dbReference type="InterPro" id="IPR043132">
    <property type="entry name" value="BCAT-like_C"/>
</dbReference>
<comment type="similarity">
    <text evidence="1">Belongs to the class-IV pyridoxal-phosphate-dependent aminotransferase family.</text>
</comment>
<dbReference type="InterPro" id="IPR050571">
    <property type="entry name" value="Class-IV_PLP-Dep_Aminotrnsfr"/>
</dbReference>
<dbReference type="Proteomes" id="UP000747399">
    <property type="component" value="Unassembled WGS sequence"/>
</dbReference>
<dbReference type="InterPro" id="IPR001544">
    <property type="entry name" value="Aminotrans_IV"/>
</dbReference>
<dbReference type="PANTHER" id="PTHR42743:SF11">
    <property type="entry name" value="AMINODEOXYCHORISMATE LYASE"/>
    <property type="match status" value="1"/>
</dbReference>
<proteinExistence type="inferred from homology"/>
<keyword evidence="3" id="KW-1185">Reference proteome</keyword>
<dbReference type="AlphaFoldDB" id="A0A8J4B035"/>
<dbReference type="EMBL" id="BNCO01000010">
    <property type="protein sequence ID" value="GIL51357.1"/>
    <property type="molecule type" value="Genomic_DNA"/>
</dbReference>
<dbReference type="Gene3D" id="3.30.470.10">
    <property type="match status" value="1"/>
</dbReference>
<evidence type="ECO:0000313" key="2">
    <source>
        <dbReference type="EMBL" id="GIL51357.1"/>
    </source>
</evidence>
<sequence>MEAASTSCRCQGNFPASNIGRPGWRIPRARVLRLRSQALVEVGKFNLEPVPLPKGFRPGVVPGSRTKPTPLLDADVMVQRLRSSVHDYGRQNFGAFYSSIMGGIVTDPALMTVPVDDQFVCKGYGVSETVVLRDGHLYMLDEHMTRLTAACAQIGISLPFSAMAVKRIILDTAAASGKLNGQLRFWVTPGRGGFSPVELGGSEPAMYVICLGDTYEIDRTEAWDAILAEQPIQATTVSSILGNQRLLATVGQVEARAKDAHVAIFTDAEGFVQHCAGYTVCILTQQDTLVYPPFDYTAPSVTLARMLEMIPEERARSPDDVIVANVQQRKLHISEVLAAKECFLVCTTFTIVPVCSVNGEPIADRKTGLTTLALHYMLDNDILAPPVGVYSPRHLQVPYGYMTGMRSQLV</sequence>
<dbReference type="GO" id="GO:0003824">
    <property type="term" value="F:catalytic activity"/>
    <property type="evidence" value="ECO:0007669"/>
    <property type="project" value="InterPro"/>
</dbReference>
<organism evidence="2 3">
    <name type="scientific">Volvox africanus</name>
    <dbReference type="NCBI Taxonomy" id="51714"/>
    <lineage>
        <taxon>Eukaryota</taxon>
        <taxon>Viridiplantae</taxon>
        <taxon>Chlorophyta</taxon>
        <taxon>core chlorophytes</taxon>
        <taxon>Chlorophyceae</taxon>
        <taxon>CS clade</taxon>
        <taxon>Chlamydomonadales</taxon>
        <taxon>Volvocaceae</taxon>
        <taxon>Volvox</taxon>
    </lineage>
</organism>
<evidence type="ECO:0000313" key="3">
    <source>
        <dbReference type="Proteomes" id="UP000747399"/>
    </source>
</evidence>
<accession>A0A8J4B035</accession>
<dbReference type="SUPFAM" id="SSF56752">
    <property type="entry name" value="D-aminoacid aminotransferase-like PLP-dependent enzymes"/>
    <property type="match status" value="1"/>
</dbReference>
<dbReference type="InterPro" id="IPR043131">
    <property type="entry name" value="BCAT-like_N"/>
</dbReference>
<reference evidence="2" key="1">
    <citation type="journal article" date="2021" name="Proc. Natl. Acad. Sci. U.S.A.">
        <title>Three genomes in the algal genus Volvox reveal the fate of a haploid sex-determining region after a transition to homothallism.</title>
        <authorList>
            <person name="Yamamoto K."/>
            <person name="Hamaji T."/>
            <person name="Kawai-Toyooka H."/>
            <person name="Matsuzaki R."/>
            <person name="Takahashi F."/>
            <person name="Nishimura Y."/>
            <person name="Kawachi M."/>
            <person name="Noguchi H."/>
            <person name="Minakuchi Y."/>
            <person name="Umen J.G."/>
            <person name="Toyoda A."/>
            <person name="Nozaki H."/>
        </authorList>
    </citation>
    <scope>NUCLEOTIDE SEQUENCE</scope>
    <source>
        <strain evidence="2">NIES-3780</strain>
    </source>
</reference>
<name>A0A8J4B035_9CHLO</name>
<comment type="caution">
    <text evidence="2">The sequence shown here is derived from an EMBL/GenBank/DDBJ whole genome shotgun (WGS) entry which is preliminary data.</text>
</comment>
<evidence type="ECO:0000256" key="1">
    <source>
        <dbReference type="ARBA" id="ARBA00009320"/>
    </source>
</evidence>
<protein>
    <recommendedName>
        <fullName evidence="4">Aminotransferase class IV</fullName>
    </recommendedName>
</protein>
<gene>
    <name evidence="2" type="ORF">Vafri_7339</name>
</gene>